<feature type="compositionally biased region" description="Basic residues" evidence="4">
    <location>
        <begin position="718"/>
        <end position="733"/>
    </location>
</feature>
<feature type="domain" description="Helicase C-terminal" evidence="5">
    <location>
        <begin position="1"/>
        <end position="106"/>
    </location>
</feature>
<dbReference type="GO" id="GO:0005737">
    <property type="term" value="C:cytoplasm"/>
    <property type="evidence" value="ECO:0007669"/>
    <property type="project" value="TreeGrafter"/>
</dbReference>
<dbReference type="Gene3D" id="3.40.50.300">
    <property type="entry name" value="P-loop containing nucleotide triphosphate hydrolases"/>
    <property type="match status" value="1"/>
</dbReference>
<feature type="compositionally biased region" description="Low complexity" evidence="4">
    <location>
        <begin position="623"/>
        <end position="642"/>
    </location>
</feature>
<dbReference type="GO" id="GO:0000724">
    <property type="term" value="P:double-strand break repair via homologous recombination"/>
    <property type="evidence" value="ECO:0007669"/>
    <property type="project" value="TreeGrafter"/>
</dbReference>
<dbReference type="SMART" id="SM00490">
    <property type="entry name" value="HELICc"/>
    <property type="match status" value="1"/>
</dbReference>
<dbReference type="STRING" id="1160509.A0A3N4HAL7"/>
<dbReference type="InterPro" id="IPR027417">
    <property type="entry name" value="P-loop_NTPase"/>
</dbReference>
<evidence type="ECO:0000256" key="1">
    <source>
        <dbReference type="ARBA" id="ARBA00005446"/>
    </source>
</evidence>
<dbReference type="EMBL" id="ML119919">
    <property type="protein sequence ID" value="RPA71553.1"/>
    <property type="molecule type" value="Genomic_DNA"/>
</dbReference>
<protein>
    <recommendedName>
        <fullName evidence="3">DNA 3'-5' helicase</fullName>
        <ecNumber evidence="3">5.6.2.4</ecNumber>
    </recommendedName>
</protein>
<evidence type="ECO:0000256" key="3">
    <source>
        <dbReference type="ARBA" id="ARBA00034808"/>
    </source>
</evidence>
<dbReference type="GO" id="GO:0005634">
    <property type="term" value="C:nucleus"/>
    <property type="evidence" value="ECO:0007669"/>
    <property type="project" value="TreeGrafter"/>
</dbReference>
<feature type="region of interest" description="Disordered" evidence="4">
    <location>
        <begin position="718"/>
        <end position="737"/>
    </location>
</feature>
<feature type="region of interest" description="Disordered" evidence="4">
    <location>
        <begin position="524"/>
        <end position="581"/>
    </location>
</feature>
<sequence length="780" mass="85901">TTNDKRLQDLKDDVCRILVCTEAAGMGLDIPDVEVVIQFRVGPNLTAADLWQRFGRCARDGRPGLCILFVDDVATLILDPDDCVINGFDYSTPLTAETRAKVIDMLKRMYEEDNRTNGGPRKDPAIIWIINTTGCRKRLFYAIFKDPSAMDFSPASEFMCNCDNCMFPEKQAYDRLIPPKELCEYVSAGKRGERIAAKIAASVEHVHVIEKRREAAATQAIMGQQVVHGFELSKTLRFYDSAAKEQEQVQEELAKMAEKKTQNVKILADRIRMELVAEWASICERDDLEEEIGLLPCFSFPLDMVNRISLDRRSLEFAILDTDADKCLNAILGDSVELNATHIAPYAKELQAAVLRAKVHYESILATREALAMAQSRANSVARSAAGTPAPSRAASVDLGQQATQMDTLTPADTLNAPPRLQMPPDDKNYCPFCISKNHPNGYTPKKIIDLLSHFATPTHLKRVAATVNGGTGDPRFRYYQGYLDNWTELIAEYITRKDNNTLHSGSWVPEDQIPTVAPVIRKAAPKRRAATPRRSVTPMDAPQPPVVPPRNQSTSDHTTMALGRPVTQQPPQLPQIPSTQGLFGYLNFSQASQPQGYQYPAEFVAQPPPWAHPGHPPPLGPTPNSASSTQSQPPTPQSSQTRQKRRTVPSIPTRDDAPVSTRTRKRARIDTIEADADGIPPPPPPPPKPTAKLATERENDEYTARETVLKRNIATRTRKQGRTAAARAKKAKQKEMEALANRLPAAADGPTMELPPINDGSTTNTVNATGTAVADGTVG</sequence>
<feature type="compositionally biased region" description="Polar residues" evidence="4">
    <location>
        <begin position="567"/>
        <end position="581"/>
    </location>
</feature>
<comment type="catalytic activity">
    <reaction evidence="2">
        <text>Couples ATP hydrolysis with the unwinding of duplex DNA by translocating in the 3'-5' direction.</text>
        <dbReference type="EC" id="5.6.2.4"/>
    </reaction>
</comment>
<evidence type="ECO:0000313" key="6">
    <source>
        <dbReference type="EMBL" id="RPA71553.1"/>
    </source>
</evidence>
<feature type="region of interest" description="Disordered" evidence="4">
    <location>
        <begin position="743"/>
        <end position="780"/>
    </location>
</feature>
<dbReference type="Pfam" id="PF00271">
    <property type="entry name" value="Helicase_C"/>
    <property type="match status" value="1"/>
</dbReference>
<evidence type="ECO:0000256" key="2">
    <source>
        <dbReference type="ARBA" id="ARBA00034617"/>
    </source>
</evidence>
<dbReference type="GO" id="GO:0043138">
    <property type="term" value="F:3'-5' DNA helicase activity"/>
    <property type="evidence" value="ECO:0007669"/>
    <property type="project" value="UniProtKB-EC"/>
</dbReference>
<feature type="compositionally biased region" description="Pro residues" evidence="4">
    <location>
        <begin position="680"/>
        <end position="690"/>
    </location>
</feature>
<dbReference type="EC" id="5.6.2.4" evidence="3"/>
<gene>
    <name evidence="6" type="ORF">BJ508DRAFT_315520</name>
</gene>
<evidence type="ECO:0000313" key="7">
    <source>
        <dbReference type="Proteomes" id="UP000275078"/>
    </source>
</evidence>
<comment type="similarity">
    <text evidence="1">Belongs to the helicase family. RecQ subfamily.</text>
</comment>
<dbReference type="OrthoDB" id="5413666at2759"/>
<feature type="region of interest" description="Disordered" evidence="4">
    <location>
        <begin position="605"/>
        <end position="702"/>
    </location>
</feature>
<organism evidence="6 7">
    <name type="scientific">Ascobolus immersus RN42</name>
    <dbReference type="NCBI Taxonomy" id="1160509"/>
    <lineage>
        <taxon>Eukaryota</taxon>
        <taxon>Fungi</taxon>
        <taxon>Dikarya</taxon>
        <taxon>Ascomycota</taxon>
        <taxon>Pezizomycotina</taxon>
        <taxon>Pezizomycetes</taxon>
        <taxon>Pezizales</taxon>
        <taxon>Ascobolaceae</taxon>
        <taxon>Ascobolus</taxon>
    </lineage>
</organism>
<dbReference type="AlphaFoldDB" id="A0A3N4HAL7"/>
<feature type="non-terminal residue" evidence="6">
    <location>
        <position position="1"/>
    </location>
</feature>
<reference evidence="6 7" key="1">
    <citation type="journal article" date="2018" name="Nat. Ecol. Evol.">
        <title>Pezizomycetes genomes reveal the molecular basis of ectomycorrhizal truffle lifestyle.</title>
        <authorList>
            <person name="Murat C."/>
            <person name="Payen T."/>
            <person name="Noel B."/>
            <person name="Kuo A."/>
            <person name="Morin E."/>
            <person name="Chen J."/>
            <person name="Kohler A."/>
            <person name="Krizsan K."/>
            <person name="Balestrini R."/>
            <person name="Da Silva C."/>
            <person name="Montanini B."/>
            <person name="Hainaut M."/>
            <person name="Levati E."/>
            <person name="Barry K.W."/>
            <person name="Belfiori B."/>
            <person name="Cichocki N."/>
            <person name="Clum A."/>
            <person name="Dockter R.B."/>
            <person name="Fauchery L."/>
            <person name="Guy J."/>
            <person name="Iotti M."/>
            <person name="Le Tacon F."/>
            <person name="Lindquist E.A."/>
            <person name="Lipzen A."/>
            <person name="Malagnac F."/>
            <person name="Mello A."/>
            <person name="Molinier V."/>
            <person name="Miyauchi S."/>
            <person name="Poulain J."/>
            <person name="Riccioni C."/>
            <person name="Rubini A."/>
            <person name="Sitrit Y."/>
            <person name="Splivallo R."/>
            <person name="Traeger S."/>
            <person name="Wang M."/>
            <person name="Zifcakova L."/>
            <person name="Wipf D."/>
            <person name="Zambonelli A."/>
            <person name="Paolocci F."/>
            <person name="Nowrousian M."/>
            <person name="Ottonello S."/>
            <person name="Baldrian P."/>
            <person name="Spatafora J.W."/>
            <person name="Henrissat B."/>
            <person name="Nagy L.G."/>
            <person name="Aury J.M."/>
            <person name="Wincker P."/>
            <person name="Grigoriev I.V."/>
            <person name="Bonfante P."/>
            <person name="Martin F.M."/>
        </authorList>
    </citation>
    <scope>NUCLEOTIDE SEQUENCE [LARGE SCALE GENOMIC DNA]</scope>
    <source>
        <strain evidence="6 7">RN42</strain>
    </source>
</reference>
<keyword evidence="7" id="KW-1185">Reference proteome</keyword>
<dbReference type="SUPFAM" id="SSF52540">
    <property type="entry name" value="P-loop containing nucleoside triphosphate hydrolases"/>
    <property type="match status" value="1"/>
</dbReference>
<feature type="compositionally biased region" description="Low complexity" evidence="4">
    <location>
        <begin position="763"/>
        <end position="780"/>
    </location>
</feature>
<dbReference type="GO" id="GO:0009378">
    <property type="term" value="F:four-way junction helicase activity"/>
    <property type="evidence" value="ECO:0007669"/>
    <property type="project" value="TreeGrafter"/>
</dbReference>
<accession>A0A3N4HAL7</accession>
<dbReference type="PROSITE" id="PS51194">
    <property type="entry name" value="HELICASE_CTER"/>
    <property type="match status" value="1"/>
</dbReference>
<dbReference type="InterPro" id="IPR001650">
    <property type="entry name" value="Helicase_C-like"/>
</dbReference>
<evidence type="ECO:0000256" key="4">
    <source>
        <dbReference type="SAM" id="MobiDB-lite"/>
    </source>
</evidence>
<feature type="compositionally biased region" description="Pro residues" evidence="4">
    <location>
        <begin position="607"/>
        <end position="622"/>
    </location>
</feature>
<evidence type="ECO:0000259" key="5">
    <source>
        <dbReference type="PROSITE" id="PS51194"/>
    </source>
</evidence>
<dbReference type="GO" id="GO:0005694">
    <property type="term" value="C:chromosome"/>
    <property type="evidence" value="ECO:0007669"/>
    <property type="project" value="TreeGrafter"/>
</dbReference>
<dbReference type="PANTHER" id="PTHR13710">
    <property type="entry name" value="DNA HELICASE RECQ FAMILY MEMBER"/>
    <property type="match status" value="1"/>
</dbReference>
<name>A0A3N4HAL7_ASCIM</name>
<dbReference type="PANTHER" id="PTHR13710:SF120">
    <property type="entry name" value="BIFUNCTIONAL 3'-5' EXONUCLEASE_ATP-DEPENDENT HELICASE WRN"/>
    <property type="match status" value="1"/>
</dbReference>
<dbReference type="Proteomes" id="UP000275078">
    <property type="component" value="Unassembled WGS sequence"/>
</dbReference>
<proteinExistence type="inferred from homology"/>